<evidence type="ECO:0000259" key="1">
    <source>
        <dbReference type="Pfam" id="PF07452"/>
    </source>
</evidence>
<feature type="domain" description="CHRD" evidence="1">
    <location>
        <begin position="45"/>
        <end position="145"/>
    </location>
</feature>
<dbReference type="EMBL" id="FOGG01000017">
    <property type="protein sequence ID" value="SER82389.1"/>
    <property type="molecule type" value="Genomic_DNA"/>
</dbReference>
<dbReference type="Pfam" id="PF07452">
    <property type="entry name" value="CHRD"/>
    <property type="match status" value="1"/>
</dbReference>
<sequence length="146" mass="16170">MLLGVYLLIFITSCKKKFIESDIFIKKQWKVELLASKVLPSITGRSDHAVAMIYLMDNQELHYDIYFDKAIENNDTPGPGKLYLGADGVVGNLFIDLKTPAFNAQGETNGKVSVDAATVNKLLTEKMYLQISSTQQPAGIVRGQLN</sequence>
<keyword evidence="3" id="KW-1185">Reference proteome</keyword>
<organism evidence="2 3">
    <name type="scientific">Pedobacter rhizosphaerae</name>
    <dbReference type="NCBI Taxonomy" id="390241"/>
    <lineage>
        <taxon>Bacteria</taxon>
        <taxon>Pseudomonadati</taxon>
        <taxon>Bacteroidota</taxon>
        <taxon>Sphingobacteriia</taxon>
        <taxon>Sphingobacteriales</taxon>
        <taxon>Sphingobacteriaceae</taxon>
        <taxon>Pedobacter</taxon>
    </lineage>
</organism>
<gene>
    <name evidence="2" type="ORF">SAMN04488023_11770</name>
</gene>
<dbReference type="Proteomes" id="UP000199572">
    <property type="component" value="Unassembled WGS sequence"/>
</dbReference>
<dbReference type="STRING" id="390241.SAMN04488023_11770"/>
<evidence type="ECO:0000313" key="3">
    <source>
        <dbReference type="Proteomes" id="UP000199572"/>
    </source>
</evidence>
<accession>A0A1H9SDX6</accession>
<evidence type="ECO:0000313" key="2">
    <source>
        <dbReference type="EMBL" id="SER82389.1"/>
    </source>
</evidence>
<dbReference type="AlphaFoldDB" id="A0A1H9SDX6"/>
<protein>
    <submittedName>
        <fullName evidence="2">CHRD domain-containing protein</fullName>
    </submittedName>
</protein>
<reference evidence="2 3" key="1">
    <citation type="submission" date="2016-10" db="EMBL/GenBank/DDBJ databases">
        <authorList>
            <person name="de Groot N.N."/>
        </authorList>
    </citation>
    <scope>NUCLEOTIDE SEQUENCE [LARGE SCALE GENOMIC DNA]</scope>
    <source>
        <strain evidence="2 3">DSM 18610</strain>
    </source>
</reference>
<dbReference type="InterPro" id="IPR010895">
    <property type="entry name" value="CHRD"/>
</dbReference>
<name>A0A1H9SDX6_9SPHI</name>
<proteinExistence type="predicted"/>